<protein>
    <submittedName>
        <fullName evidence="2">Uncharacterized protein</fullName>
    </submittedName>
</protein>
<dbReference type="VEuPathDB" id="VectorBase:ACUA025060"/>
<reference evidence="2" key="2">
    <citation type="submission" date="2020-05" db="UniProtKB">
        <authorList>
            <consortium name="EnsemblMetazoa"/>
        </authorList>
    </citation>
    <scope>IDENTIFICATION</scope>
    <source>
        <strain evidence="2">A-37</strain>
    </source>
</reference>
<dbReference type="AlphaFoldDB" id="A0A182MSB0"/>
<accession>A0A182MSB0</accession>
<evidence type="ECO:0000256" key="1">
    <source>
        <dbReference type="SAM" id="MobiDB-lite"/>
    </source>
</evidence>
<dbReference type="Proteomes" id="UP000075883">
    <property type="component" value="Unassembled WGS sequence"/>
</dbReference>
<evidence type="ECO:0000313" key="2">
    <source>
        <dbReference type="EnsemblMetazoa" id="ACUA025060-PA"/>
    </source>
</evidence>
<sequence length="101" mass="10757">MQPSGESSEESSSRASASSSSPSAISLSSSTVEAVTFGSTGFRALSSVVAPAVLRTSGAERIRELVCCSKVFEEEVHQDMRHGADVIEYELTLLRQVTCTR</sequence>
<dbReference type="EMBL" id="AXCM01008201">
    <property type="status" value="NOT_ANNOTATED_CDS"/>
    <property type="molecule type" value="Genomic_DNA"/>
</dbReference>
<feature type="compositionally biased region" description="Low complexity" evidence="1">
    <location>
        <begin position="13"/>
        <end position="27"/>
    </location>
</feature>
<keyword evidence="3" id="KW-1185">Reference proteome</keyword>
<reference evidence="3" key="1">
    <citation type="submission" date="2013-09" db="EMBL/GenBank/DDBJ databases">
        <title>The Genome Sequence of Anopheles culicifacies species A.</title>
        <authorList>
            <consortium name="The Broad Institute Genomics Platform"/>
            <person name="Neafsey D.E."/>
            <person name="Besansky N."/>
            <person name="Howell P."/>
            <person name="Walton C."/>
            <person name="Young S.K."/>
            <person name="Zeng Q."/>
            <person name="Gargeya S."/>
            <person name="Fitzgerald M."/>
            <person name="Haas B."/>
            <person name="Abouelleil A."/>
            <person name="Allen A.W."/>
            <person name="Alvarado L."/>
            <person name="Arachchi H.M."/>
            <person name="Berlin A.M."/>
            <person name="Chapman S.B."/>
            <person name="Gainer-Dewar J."/>
            <person name="Goldberg J."/>
            <person name="Griggs A."/>
            <person name="Gujja S."/>
            <person name="Hansen M."/>
            <person name="Howarth C."/>
            <person name="Imamovic A."/>
            <person name="Ireland A."/>
            <person name="Larimer J."/>
            <person name="McCowan C."/>
            <person name="Murphy C."/>
            <person name="Pearson M."/>
            <person name="Poon T.W."/>
            <person name="Priest M."/>
            <person name="Roberts A."/>
            <person name="Saif S."/>
            <person name="Shea T."/>
            <person name="Sisk P."/>
            <person name="Sykes S."/>
            <person name="Wortman J."/>
            <person name="Nusbaum C."/>
            <person name="Birren B."/>
        </authorList>
    </citation>
    <scope>NUCLEOTIDE SEQUENCE [LARGE SCALE GENOMIC DNA]</scope>
    <source>
        <strain evidence="3">A-37</strain>
    </source>
</reference>
<evidence type="ECO:0000313" key="3">
    <source>
        <dbReference type="Proteomes" id="UP000075883"/>
    </source>
</evidence>
<dbReference type="EnsemblMetazoa" id="ACUA025060-RA">
    <property type="protein sequence ID" value="ACUA025060-PA"/>
    <property type="gene ID" value="ACUA025060"/>
</dbReference>
<feature type="region of interest" description="Disordered" evidence="1">
    <location>
        <begin position="1"/>
        <end position="27"/>
    </location>
</feature>
<organism evidence="2 3">
    <name type="scientific">Anopheles culicifacies</name>
    <dbReference type="NCBI Taxonomy" id="139723"/>
    <lineage>
        <taxon>Eukaryota</taxon>
        <taxon>Metazoa</taxon>
        <taxon>Ecdysozoa</taxon>
        <taxon>Arthropoda</taxon>
        <taxon>Hexapoda</taxon>
        <taxon>Insecta</taxon>
        <taxon>Pterygota</taxon>
        <taxon>Neoptera</taxon>
        <taxon>Endopterygota</taxon>
        <taxon>Diptera</taxon>
        <taxon>Nematocera</taxon>
        <taxon>Culicoidea</taxon>
        <taxon>Culicidae</taxon>
        <taxon>Anophelinae</taxon>
        <taxon>Anopheles</taxon>
        <taxon>culicifacies species complex</taxon>
    </lineage>
</organism>
<proteinExistence type="predicted"/>
<name>A0A182MSB0_9DIPT</name>